<gene>
    <name evidence="1" type="ORF">DLM75_07210</name>
</gene>
<organism evidence="1 2">
    <name type="scientific">Leptospira stimsonii</name>
    <dbReference type="NCBI Taxonomy" id="2202203"/>
    <lineage>
        <taxon>Bacteria</taxon>
        <taxon>Pseudomonadati</taxon>
        <taxon>Spirochaetota</taxon>
        <taxon>Spirochaetia</taxon>
        <taxon>Leptospirales</taxon>
        <taxon>Leptospiraceae</taxon>
        <taxon>Leptospira</taxon>
    </lineage>
</organism>
<dbReference type="Proteomes" id="UP000265798">
    <property type="component" value="Unassembled WGS sequence"/>
</dbReference>
<evidence type="ECO:0000313" key="1">
    <source>
        <dbReference type="EMBL" id="RHX92942.1"/>
    </source>
</evidence>
<accession>A0A396ZBF8</accession>
<sequence length="69" mass="8121">MRGVPNFFFAVFWSISHLFRRIPSLKVSEGKTREFCIPLHKGKKLRVSQLISKRTKTQRILFYKASPNP</sequence>
<protein>
    <submittedName>
        <fullName evidence="1">Uncharacterized protein</fullName>
    </submittedName>
</protein>
<name>A0A396ZBF8_9LEPT</name>
<comment type="caution">
    <text evidence="1">The sequence shown here is derived from an EMBL/GenBank/DDBJ whole genome shotgun (WGS) entry which is preliminary data.</text>
</comment>
<evidence type="ECO:0000313" key="2">
    <source>
        <dbReference type="Proteomes" id="UP000265798"/>
    </source>
</evidence>
<dbReference type="AlphaFoldDB" id="A0A396ZBF8"/>
<proteinExistence type="predicted"/>
<dbReference type="EMBL" id="QHCT01000001">
    <property type="protein sequence ID" value="RHX92942.1"/>
    <property type="molecule type" value="Genomic_DNA"/>
</dbReference>
<reference evidence="2" key="1">
    <citation type="submission" date="2018-05" db="EMBL/GenBank/DDBJ databases">
        <title>Leptospira yasudae sp. nov. and Leptospira stimsonii sp. nov., two pathogenic species of the genus Leptospira isolated from environmental sources.</title>
        <authorList>
            <person name="Casanovas-Massana A."/>
            <person name="Hamond C."/>
            <person name="Santos L.A."/>
            <person name="Hacker K.P."/>
            <person name="Balassiano I."/>
            <person name="Medeiros M.A."/>
            <person name="Reis M.G."/>
            <person name="Ko A.I."/>
            <person name="Wunder E.A."/>
        </authorList>
    </citation>
    <scope>NUCLEOTIDE SEQUENCE [LARGE SCALE GENOMIC DNA]</scope>
    <source>
        <strain evidence="2">Yale</strain>
    </source>
</reference>